<name>A0A0E3VTG7_9BRAD</name>
<dbReference type="EMBL" id="AP014685">
    <property type="protein sequence ID" value="BAR56048.1"/>
    <property type="molecule type" value="Genomic_DNA"/>
</dbReference>
<organism evidence="1 3">
    <name type="scientific">Bradyrhizobium diazoefficiens</name>
    <dbReference type="NCBI Taxonomy" id="1355477"/>
    <lineage>
        <taxon>Bacteria</taxon>
        <taxon>Pseudomonadati</taxon>
        <taxon>Pseudomonadota</taxon>
        <taxon>Alphaproteobacteria</taxon>
        <taxon>Hyphomicrobiales</taxon>
        <taxon>Nitrobacteraceae</taxon>
        <taxon>Bradyrhizobium</taxon>
    </lineage>
</organism>
<dbReference type="AlphaFoldDB" id="A0A0E3VTG7"/>
<sequence length="39" mass="4200">MDFLVNHEVIPKPVELSAEALQGSESLAHDPAKSLLTIV</sequence>
<dbReference type="EMBL" id="AP014685">
    <property type="protein sequence ID" value="BAR55630.1"/>
    <property type="molecule type" value="Genomic_DNA"/>
</dbReference>
<evidence type="ECO:0000313" key="1">
    <source>
        <dbReference type="EMBL" id="BAR55630.1"/>
    </source>
</evidence>
<proteinExistence type="predicted"/>
<accession>A0A0E3VTG7</accession>
<gene>
    <name evidence="1" type="ORF">NK6_2449</name>
    <name evidence="2" type="ORF">NK6_2868</name>
</gene>
<evidence type="ECO:0000313" key="3">
    <source>
        <dbReference type="Proteomes" id="UP000063308"/>
    </source>
</evidence>
<protein>
    <submittedName>
        <fullName evidence="1">Uncharacterized protein</fullName>
    </submittedName>
</protein>
<evidence type="ECO:0000313" key="2">
    <source>
        <dbReference type="EMBL" id="BAR56048.1"/>
    </source>
</evidence>
<dbReference type="Proteomes" id="UP000063308">
    <property type="component" value="Chromosome"/>
</dbReference>
<reference evidence="1 3" key="1">
    <citation type="submission" date="2014-11" db="EMBL/GenBank/DDBJ databases">
        <title>Symbiosis island explosion on the genome of extra-slow-growing strains of soybean bradyrhizobia with massive insertion sequences.</title>
        <authorList>
            <person name="Iida T."/>
            <person name="Minamisawa K."/>
        </authorList>
    </citation>
    <scope>NUCLEOTIDE SEQUENCE [LARGE SCALE GENOMIC DNA]</scope>
    <source>
        <strain evidence="1 3">NK6</strain>
    </source>
</reference>